<reference evidence="3 4" key="1">
    <citation type="journal article" date="2007" name="Genome Biol.">
        <title>Interrupted coding sequences in Mycobacterium smegmatis: authentic mutations or sequencing errors?</title>
        <authorList>
            <person name="Deshayes C."/>
            <person name="Perrodou E."/>
            <person name="Gallien S."/>
            <person name="Euphrasie D."/>
            <person name="Schaeffer C."/>
            <person name="Van-Dorsselaer A."/>
            <person name="Poch O."/>
            <person name="Lecompte O."/>
            <person name="Reyrat J.M."/>
        </authorList>
    </citation>
    <scope>NUCLEOTIDE SEQUENCE [LARGE SCALE GENOMIC DNA]</scope>
    <source>
        <strain evidence="4">ATCC 700084 / mc(2)155</strain>
    </source>
</reference>
<dbReference type="Proteomes" id="UP000006158">
    <property type="component" value="Chromosome"/>
</dbReference>
<evidence type="ECO:0000313" key="4">
    <source>
        <dbReference type="Proteomes" id="UP000006158"/>
    </source>
</evidence>
<organism evidence="3 4">
    <name type="scientific">Mycolicibacterium smegmatis (strain ATCC 700084 / mc(2)155)</name>
    <name type="common">Mycobacterium smegmatis</name>
    <dbReference type="NCBI Taxonomy" id="246196"/>
    <lineage>
        <taxon>Bacteria</taxon>
        <taxon>Bacillati</taxon>
        <taxon>Actinomycetota</taxon>
        <taxon>Actinomycetes</taxon>
        <taxon>Mycobacteriales</taxon>
        <taxon>Mycobacteriaceae</taxon>
        <taxon>Mycolicibacterium</taxon>
    </lineage>
</organism>
<sequence>MNMSAELPLPNYDEMALGDIQHKVRSLTKDQVEAILTYEAGHAARVPVLEIVEARMRELEDGAEPSSGDPQRAPDTESTAGGSQVQESTAAEANTPLRHGVAGQTPKRGRP</sequence>
<name>I7GDX8_MYCS2</name>
<evidence type="ECO:0000256" key="1">
    <source>
        <dbReference type="SAM" id="MobiDB-lite"/>
    </source>
</evidence>
<proteinExistence type="predicted"/>
<dbReference type="InterPro" id="IPR058442">
    <property type="entry name" value="DUF8129"/>
</dbReference>
<evidence type="ECO:0000259" key="2">
    <source>
        <dbReference type="Pfam" id="PF26450"/>
    </source>
</evidence>
<dbReference type="PATRIC" id="fig|246196.56.peg.5318"/>
<feature type="compositionally biased region" description="Polar residues" evidence="1">
    <location>
        <begin position="76"/>
        <end position="92"/>
    </location>
</feature>
<dbReference type="EMBL" id="CP001663">
    <property type="protein sequence ID" value="AFP41641.1"/>
    <property type="molecule type" value="Genomic_DNA"/>
</dbReference>
<dbReference type="Pfam" id="PF26450">
    <property type="entry name" value="DUF8129"/>
    <property type="match status" value="1"/>
</dbReference>
<dbReference type="AlphaFoldDB" id="I7GDX8"/>
<dbReference type="KEGG" id="msg:MSMEI_5197"/>
<evidence type="ECO:0000313" key="3">
    <source>
        <dbReference type="EMBL" id="AFP41641.1"/>
    </source>
</evidence>
<protein>
    <recommendedName>
        <fullName evidence="2">DUF8129 domain-containing protein</fullName>
    </recommendedName>
</protein>
<feature type="region of interest" description="Disordered" evidence="1">
    <location>
        <begin position="57"/>
        <end position="111"/>
    </location>
</feature>
<gene>
    <name evidence="3" type="ordered locus">MSMEI_5197</name>
</gene>
<feature type="domain" description="DUF8129" evidence="2">
    <location>
        <begin position="7"/>
        <end position="60"/>
    </location>
</feature>
<accession>I7GDX8</accession>
<reference evidence="3 4" key="2">
    <citation type="journal article" date="2009" name="Genome Res.">
        <title>Ortho-proteogenomics: multiple proteomes investigation through orthology and a new MS-based protocol.</title>
        <authorList>
            <person name="Gallien S."/>
            <person name="Perrodou E."/>
            <person name="Carapito C."/>
            <person name="Deshayes C."/>
            <person name="Reyrat J.M."/>
            <person name="Van Dorsselaer A."/>
            <person name="Poch O."/>
            <person name="Schaeffer C."/>
            <person name="Lecompte O."/>
        </authorList>
    </citation>
    <scope>NUCLEOTIDE SEQUENCE [LARGE SCALE GENOMIC DNA]</scope>
    <source>
        <strain evidence="4">ATCC 700084 / mc(2)155</strain>
    </source>
</reference>